<organism evidence="3 5">
    <name type="scientific">Enterococcus raffinosus ATCC 49464</name>
    <dbReference type="NCBI Taxonomy" id="1158602"/>
    <lineage>
        <taxon>Bacteria</taxon>
        <taxon>Bacillati</taxon>
        <taxon>Bacillota</taxon>
        <taxon>Bacilli</taxon>
        <taxon>Lactobacillales</taxon>
        <taxon>Enterococcaceae</taxon>
        <taxon>Enterococcus</taxon>
    </lineage>
</organism>
<gene>
    <name evidence="4" type="ORF">I590_01329</name>
    <name evidence="3" type="ORF">UAK_00606</name>
</gene>
<dbReference type="InterPro" id="IPR027994">
    <property type="entry name" value="WxL_dom"/>
</dbReference>
<sequence>MNNKKDKLLIGLIVGILLLSIIPFRLSYAETENSEETVESSSSSLEKVNNIDTTGIIESSSAVADPIVESSESSSSNKDSMKQSTETSTQESTTETKEGEQTKTINNSSTVPTTLTELENFWDIYIDHTVTHPNVTLLAYKWGAPSDVIIPGSVLGNNGLEYKVWVRFTPDGGDPWNPDTSIWKHWWSASFDPKNKITEGTIPITSVTVKKIGKFAPEVVGTMAYAFSQGTNVVSGHEKEVFTELESLDLRNLETWNVTDMFALVQNAQKLTTVDVSGLYVQKVTNLANAFYLNKNLKRVMGLETWRPEKAQVLGYLFSADINLNQDDIRAVLGWFNGYAPQVENIEYMFYNCHQLTGELDLSNWQNVAPYITNMRGTFMGAKNLTKIILPNNLENVVLMNETFWSTSALKEIEGLSEITFNTVQTMEDTFNNSGVEVLNLKNFQGVQLANNMINTFSYGSKKNLLILNNDSITNNNNPLKKYNYSQDNRVKFNFPYLDPNGGEFPDKKTDNKPYIKGIVEDSSIVNKLEIDNFVNNNKPKKKGFDFTGWSPLSLDINITPDKIEACVGSGDLLEYISLSIYFKANWQPAVPNPGTENKPTLPDQIGDLGIAYVPKQFSFPQTTLSDATSVQEITLNDSTKHYNLGVRDYLVPNKDWKLTARLEWLNGKSIPGSTILTSNPGTVKINTNNSVDYKENLLVDQSDDPTMSDRLVKGVRELEITTKEAKEVMSVAEGFQQATFDYDLGTVKLKIEDPSIVRPGTYQGNINWNLSVVPSTTP</sequence>
<dbReference type="EMBL" id="ASWF01000002">
    <property type="protein sequence ID" value="EOT77792.1"/>
    <property type="molecule type" value="Genomic_DNA"/>
</dbReference>
<dbReference type="Pfam" id="PF03382">
    <property type="entry name" value="DUF285"/>
    <property type="match status" value="1"/>
</dbReference>
<evidence type="ECO:0000313" key="5">
    <source>
        <dbReference type="Proteomes" id="UP000013877"/>
    </source>
</evidence>
<dbReference type="Proteomes" id="UP000013877">
    <property type="component" value="Unassembled WGS sequence"/>
</dbReference>
<dbReference type="InterPro" id="IPR032675">
    <property type="entry name" value="LRR_dom_sf"/>
</dbReference>
<keyword evidence="6" id="KW-1185">Reference proteome</keyword>
<dbReference type="HOGENOM" id="CLU_359323_0_0_9"/>
<proteinExistence type="predicted"/>
<evidence type="ECO:0000313" key="6">
    <source>
        <dbReference type="Proteomes" id="UP000014158"/>
    </source>
</evidence>
<dbReference type="eggNOG" id="COG4886">
    <property type="taxonomic scope" value="Bacteria"/>
</dbReference>
<reference evidence="4 6" key="2">
    <citation type="submission" date="2013-03" db="EMBL/GenBank/DDBJ databases">
        <title>The Genome Sequence of Enterococcus raffinosus ATCC_49464 (PacBio/Illumina hybrid assembly).</title>
        <authorList>
            <consortium name="The Broad Institute Genomics Platform"/>
            <consortium name="The Broad Institute Genome Sequencing Center for Infectious Disease"/>
            <person name="Earl A."/>
            <person name="Russ C."/>
            <person name="Gilmore M."/>
            <person name="Surin D."/>
            <person name="Walker B."/>
            <person name="Young S."/>
            <person name="Zeng Q."/>
            <person name="Gargeya S."/>
            <person name="Fitzgerald M."/>
            <person name="Haas B."/>
            <person name="Abouelleil A."/>
            <person name="Allen A.W."/>
            <person name="Alvarado L."/>
            <person name="Arachchi H.M."/>
            <person name="Berlin A.M."/>
            <person name="Chapman S.B."/>
            <person name="Gainer-Dewar J."/>
            <person name="Goldberg J."/>
            <person name="Griggs A."/>
            <person name="Gujja S."/>
            <person name="Hansen M."/>
            <person name="Howarth C."/>
            <person name="Imamovic A."/>
            <person name="Ireland A."/>
            <person name="Larimer J."/>
            <person name="McCowan C."/>
            <person name="Murphy C."/>
            <person name="Pearson M."/>
            <person name="Poon T.W."/>
            <person name="Priest M."/>
            <person name="Roberts A."/>
            <person name="Saif S."/>
            <person name="Shea T."/>
            <person name="Sisk P."/>
            <person name="Sykes S."/>
            <person name="Wortman J."/>
            <person name="Nusbaum C."/>
            <person name="Birren B."/>
        </authorList>
    </citation>
    <scope>NUCLEOTIDE SEQUENCE [LARGE SCALE GENOMIC DNA]</scope>
    <source>
        <strain evidence="4 6">ATCC 49464</strain>
    </source>
</reference>
<comment type="caution">
    <text evidence="3">The sequence shown here is derived from an EMBL/GenBank/DDBJ whole genome shotgun (WGS) entry which is preliminary data.</text>
</comment>
<name>R2RFD3_9ENTE</name>
<feature type="compositionally biased region" description="Low complexity" evidence="1">
    <location>
        <begin position="69"/>
        <end position="93"/>
    </location>
</feature>
<evidence type="ECO:0000259" key="2">
    <source>
        <dbReference type="Pfam" id="PF13731"/>
    </source>
</evidence>
<feature type="region of interest" description="Disordered" evidence="1">
    <location>
        <begin position="62"/>
        <end position="110"/>
    </location>
</feature>
<dbReference type="InterPro" id="IPR005046">
    <property type="entry name" value="DUF285"/>
</dbReference>
<feature type="domain" description="WxL" evidence="2">
    <location>
        <begin position="589"/>
        <end position="775"/>
    </location>
</feature>
<dbReference type="Gene3D" id="3.80.10.10">
    <property type="entry name" value="Ribonuclease Inhibitor"/>
    <property type="match status" value="1"/>
</dbReference>
<dbReference type="AlphaFoldDB" id="R2RFD3"/>
<evidence type="ECO:0000256" key="1">
    <source>
        <dbReference type="SAM" id="MobiDB-lite"/>
    </source>
</evidence>
<dbReference type="Pfam" id="PF13731">
    <property type="entry name" value="WxL"/>
    <property type="match status" value="1"/>
</dbReference>
<dbReference type="RefSeq" id="WP_010743944.1">
    <property type="nucleotide sequence ID" value="NZ_ASWF01000002.1"/>
</dbReference>
<dbReference type="SUPFAM" id="SSF52047">
    <property type="entry name" value="RNI-like"/>
    <property type="match status" value="1"/>
</dbReference>
<evidence type="ECO:0000313" key="3">
    <source>
        <dbReference type="EMBL" id="EOH82370.1"/>
    </source>
</evidence>
<dbReference type="EMBL" id="AJAL01000001">
    <property type="protein sequence ID" value="EOH82370.1"/>
    <property type="molecule type" value="Genomic_DNA"/>
</dbReference>
<protein>
    <recommendedName>
        <fullName evidence="2">WxL domain-containing protein</fullName>
    </recommendedName>
</protein>
<dbReference type="PATRIC" id="fig|1158602.3.peg.621"/>
<accession>R2RFD3</accession>
<dbReference type="OrthoDB" id="2194304at2"/>
<reference evidence="3 5" key="1">
    <citation type="submission" date="2013-02" db="EMBL/GenBank/DDBJ databases">
        <title>The Genome Sequence of Enterococcus raffinosus ATCC_49464.</title>
        <authorList>
            <consortium name="The Broad Institute Genome Sequencing Platform"/>
            <consortium name="The Broad Institute Genome Sequencing Center for Infectious Disease"/>
            <person name="Earl A.M."/>
            <person name="Gilmore M.S."/>
            <person name="Lebreton F."/>
            <person name="Walker B."/>
            <person name="Young S.K."/>
            <person name="Zeng Q."/>
            <person name="Gargeya S."/>
            <person name="Fitzgerald M."/>
            <person name="Haas B."/>
            <person name="Abouelleil A."/>
            <person name="Alvarado L."/>
            <person name="Arachchi H.M."/>
            <person name="Berlin A.M."/>
            <person name="Chapman S.B."/>
            <person name="Dewar J."/>
            <person name="Goldberg J."/>
            <person name="Griggs A."/>
            <person name="Gujja S."/>
            <person name="Hansen M."/>
            <person name="Howarth C."/>
            <person name="Imamovic A."/>
            <person name="Larimer J."/>
            <person name="McCowan C."/>
            <person name="Murphy C."/>
            <person name="Neiman D."/>
            <person name="Pearson M."/>
            <person name="Priest M."/>
            <person name="Roberts A."/>
            <person name="Saif S."/>
            <person name="Shea T."/>
            <person name="Sisk P."/>
            <person name="Sykes S."/>
            <person name="Wortman J."/>
            <person name="Nusbaum C."/>
            <person name="Birren B."/>
        </authorList>
    </citation>
    <scope>NUCLEOTIDE SEQUENCE [LARGE SCALE GENOMIC DNA]</scope>
    <source>
        <strain evidence="3 5">ATCC 49464</strain>
    </source>
</reference>
<evidence type="ECO:0000313" key="4">
    <source>
        <dbReference type="EMBL" id="EOT77792.1"/>
    </source>
</evidence>
<dbReference type="Proteomes" id="UP000014158">
    <property type="component" value="Unassembled WGS sequence"/>
</dbReference>